<keyword evidence="2" id="KW-1185">Reference proteome</keyword>
<sequence length="32" mass="3879">MIWSSFSSMLQKLTGMWLWSMILNVSNKFFTY</sequence>
<protein>
    <submittedName>
        <fullName evidence="1">Uncharacterized protein</fullName>
    </submittedName>
</protein>
<reference evidence="1" key="1">
    <citation type="submission" date="2020-07" db="EMBL/GenBank/DDBJ databases">
        <title>Genome sequence and genetic diversity analysis of an under-domesticated orphan crop, white fonio (Digitaria exilis).</title>
        <authorList>
            <person name="Bennetzen J.L."/>
            <person name="Chen S."/>
            <person name="Ma X."/>
            <person name="Wang X."/>
            <person name="Yssel A.E.J."/>
            <person name="Chaluvadi S.R."/>
            <person name="Johnson M."/>
            <person name="Gangashetty P."/>
            <person name="Hamidou F."/>
            <person name="Sanogo M.D."/>
            <person name="Zwaenepoel A."/>
            <person name="Wallace J."/>
            <person name="Van De Peer Y."/>
            <person name="Van Deynze A."/>
        </authorList>
    </citation>
    <scope>NUCLEOTIDE SEQUENCE</scope>
    <source>
        <tissue evidence="1">Leaves</tissue>
    </source>
</reference>
<gene>
    <name evidence="1" type="ORF">HU200_029342</name>
</gene>
<dbReference type="AlphaFoldDB" id="A0A835C259"/>
<organism evidence="1 2">
    <name type="scientific">Digitaria exilis</name>
    <dbReference type="NCBI Taxonomy" id="1010633"/>
    <lineage>
        <taxon>Eukaryota</taxon>
        <taxon>Viridiplantae</taxon>
        <taxon>Streptophyta</taxon>
        <taxon>Embryophyta</taxon>
        <taxon>Tracheophyta</taxon>
        <taxon>Spermatophyta</taxon>
        <taxon>Magnoliopsida</taxon>
        <taxon>Liliopsida</taxon>
        <taxon>Poales</taxon>
        <taxon>Poaceae</taxon>
        <taxon>PACMAD clade</taxon>
        <taxon>Panicoideae</taxon>
        <taxon>Panicodae</taxon>
        <taxon>Paniceae</taxon>
        <taxon>Anthephorinae</taxon>
        <taxon>Digitaria</taxon>
    </lineage>
</organism>
<dbReference type="Proteomes" id="UP000636709">
    <property type="component" value="Unassembled WGS sequence"/>
</dbReference>
<accession>A0A835C259</accession>
<name>A0A835C259_9POAL</name>
<proteinExistence type="predicted"/>
<comment type="caution">
    <text evidence="1">The sequence shown here is derived from an EMBL/GenBank/DDBJ whole genome shotgun (WGS) entry which is preliminary data.</text>
</comment>
<evidence type="ECO:0000313" key="1">
    <source>
        <dbReference type="EMBL" id="KAF8711317.1"/>
    </source>
</evidence>
<evidence type="ECO:0000313" key="2">
    <source>
        <dbReference type="Proteomes" id="UP000636709"/>
    </source>
</evidence>
<dbReference type="EMBL" id="JACEFO010001753">
    <property type="protein sequence ID" value="KAF8711317.1"/>
    <property type="molecule type" value="Genomic_DNA"/>
</dbReference>